<dbReference type="CDD" id="cd07995">
    <property type="entry name" value="TPK"/>
    <property type="match status" value="1"/>
</dbReference>
<keyword evidence="2" id="KW-0547">Nucleotide-binding</keyword>
<reference evidence="8 9" key="1">
    <citation type="submission" date="2018-04" db="EMBL/GenBank/DDBJ databases">
        <title>Novel Campyloabacter and Helicobacter Species and Strains.</title>
        <authorList>
            <person name="Mannion A.J."/>
            <person name="Shen Z."/>
            <person name="Fox J.G."/>
        </authorList>
    </citation>
    <scope>NUCLEOTIDE SEQUENCE [LARGE SCALE GENOMIC DNA]</scope>
    <source>
        <strain evidence="8 9">ATCC 700242</strain>
    </source>
</reference>
<dbReference type="Gene3D" id="3.40.50.10240">
    <property type="entry name" value="Thiamin pyrophosphokinase, catalytic domain"/>
    <property type="match status" value="1"/>
</dbReference>
<keyword evidence="1" id="KW-0808">Transferase</keyword>
<protein>
    <recommendedName>
        <fullName evidence="5">Thiamine diphosphokinase</fullName>
        <ecNumber evidence="5">2.7.6.2</ecNumber>
    </recommendedName>
</protein>
<feature type="domain" description="Thiamin pyrophosphokinase-like substrate-binding" evidence="7">
    <location>
        <begin position="129"/>
        <end position="194"/>
    </location>
</feature>
<evidence type="ECO:0000256" key="5">
    <source>
        <dbReference type="NCBIfam" id="TIGR01378"/>
    </source>
</evidence>
<dbReference type="NCBIfam" id="TIGR01378">
    <property type="entry name" value="thi_PPkinase"/>
    <property type="match status" value="1"/>
</dbReference>
<dbReference type="GO" id="GO:0009229">
    <property type="term" value="P:thiamine diphosphate biosynthetic process"/>
    <property type="evidence" value="ECO:0007669"/>
    <property type="project" value="InterPro"/>
</dbReference>
<evidence type="ECO:0000256" key="3">
    <source>
        <dbReference type="ARBA" id="ARBA00022777"/>
    </source>
</evidence>
<dbReference type="InterPro" id="IPR053149">
    <property type="entry name" value="TPK"/>
</dbReference>
<dbReference type="PANTHER" id="PTHR41299:SF1">
    <property type="entry name" value="THIAMINE PYROPHOSPHOKINASE"/>
    <property type="match status" value="1"/>
</dbReference>
<dbReference type="OrthoDB" id="7057856at2"/>
<dbReference type="InterPro" id="IPR049442">
    <property type="entry name" value="Thi_PPkinase-like_C"/>
</dbReference>
<gene>
    <name evidence="8" type="ORF">CQA62_01375</name>
</gene>
<keyword evidence="3 8" id="KW-0418">Kinase</keyword>
<dbReference type="RefSeq" id="WP_104723980.1">
    <property type="nucleotide sequence ID" value="NZ_FZNE01000002.1"/>
</dbReference>
<dbReference type="AlphaFoldDB" id="A0A3D8IXU7"/>
<evidence type="ECO:0000259" key="7">
    <source>
        <dbReference type="Pfam" id="PF21275"/>
    </source>
</evidence>
<dbReference type="GO" id="GO:0006772">
    <property type="term" value="P:thiamine metabolic process"/>
    <property type="evidence" value="ECO:0007669"/>
    <property type="project" value="UniProtKB-UniRule"/>
</dbReference>
<feature type="domain" description="Thiamin pyrophosphokinase catalytic" evidence="6">
    <location>
        <begin position="21"/>
        <end position="122"/>
    </location>
</feature>
<dbReference type="Proteomes" id="UP000257067">
    <property type="component" value="Unassembled WGS sequence"/>
</dbReference>
<accession>A0A3D8IXU7</accession>
<dbReference type="PANTHER" id="PTHR41299">
    <property type="entry name" value="THIAMINE PYROPHOSPHOKINASE"/>
    <property type="match status" value="1"/>
</dbReference>
<name>A0A3D8IXU7_9HELI</name>
<dbReference type="EMBL" id="NXLU01000001">
    <property type="protein sequence ID" value="RDU70092.1"/>
    <property type="molecule type" value="Genomic_DNA"/>
</dbReference>
<dbReference type="GO" id="GO:0004788">
    <property type="term" value="F:thiamine diphosphokinase activity"/>
    <property type="evidence" value="ECO:0007669"/>
    <property type="project" value="UniProtKB-UniRule"/>
</dbReference>
<sequence length="208" mass="23340">MKATILANGDFPTLNSLINELREAEFLVACDGAVCHLEQLEIQPDIIIGDLDSITERLKEKYSQKIIHIKEQESNDLSKAFFYCVDLGYDDFSILGATGKREDHTIANISLLSIYIHHCKSVVIKSDFGTFSVHKTPCKISSQKGQQISIFTPNPNTLLTSKGLKYPLHHLALPLWAKGTLNEARGEYFTLHSQKEGECVILYHALIH</sequence>
<evidence type="ECO:0000256" key="2">
    <source>
        <dbReference type="ARBA" id="ARBA00022741"/>
    </source>
</evidence>
<keyword evidence="4" id="KW-0067">ATP-binding</keyword>
<organism evidence="8 9">
    <name type="scientific">Helicobacter cholecystus</name>
    <dbReference type="NCBI Taxonomy" id="45498"/>
    <lineage>
        <taxon>Bacteria</taxon>
        <taxon>Pseudomonadati</taxon>
        <taxon>Campylobacterota</taxon>
        <taxon>Epsilonproteobacteria</taxon>
        <taxon>Campylobacterales</taxon>
        <taxon>Helicobacteraceae</taxon>
        <taxon>Helicobacter</taxon>
    </lineage>
</organism>
<dbReference type="Pfam" id="PF04263">
    <property type="entry name" value="TPK_catalytic"/>
    <property type="match status" value="1"/>
</dbReference>
<dbReference type="InterPro" id="IPR007371">
    <property type="entry name" value="TPK_catalytic"/>
</dbReference>
<dbReference type="EC" id="2.7.6.2" evidence="5"/>
<evidence type="ECO:0000313" key="8">
    <source>
        <dbReference type="EMBL" id="RDU70092.1"/>
    </source>
</evidence>
<evidence type="ECO:0000313" key="9">
    <source>
        <dbReference type="Proteomes" id="UP000257067"/>
    </source>
</evidence>
<dbReference type="InterPro" id="IPR036759">
    <property type="entry name" value="TPK_catalytic_sf"/>
</dbReference>
<dbReference type="InterPro" id="IPR006282">
    <property type="entry name" value="Thi_PPkinase"/>
</dbReference>
<dbReference type="SUPFAM" id="SSF63999">
    <property type="entry name" value="Thiamin pyrophosphokinase, catalytic domain"/>
    <property type="match status" value="1"/>
</dbReference>
<dbReference type="Pfam" id="PF21275">
    <property type="entry name" value="Thi_PPkinase_C"/>
    <property type="match status" value="1"/>
</dbReference>
<keyword evidence="9" id="KW-1185">Reference proteome</keyword>
<comment type="caution">
    <text evidence="8">The sequence shown here is derived from an EMBL/GenBank/DDBJ whole genome shotgun (WGS) entry which is preliminary data.</text>
</comment>
<evidence type="ECO:0000256" key="4">
    <source>
        <dbReference type="ARBA" id="ARBA00022840"/>
    </source>
</evidence>
<proteinExistence type="predicted"/>
<dbReference type="GO" id="GO:0016301">
    <property type="term" value="F:kinase activity"/>
    <property type="evidence" value="ECO:0007669"/>
    <property type="project" value="UniProtKB-KW"/>
</dbReference>
<evidence type="ECO:0000256" key="1">
    <source>
        <dbReference type="ARBA" id="ARBA00022679"/>
    </source>
</evidence>
<evidence type="ECO:0000259" key="6">
    <source>
        <dbReference type="Pfam" id="PF04263"/>
    </source>
</evidence>
<dbReference type="GO" id="GO:0005524">
    <property type="term" value="F:ATP binding"/>
    <property type="evidence" value="ECO:0007669"/>
    <property type="project" value="UniProtKB-KW"/>
</dbReference>